<proteinExistence type="predicted"/>
<organism evidence="1 2">
    <name type="scientific">Anaerococcus tetradius</name>
    <dbReference type="NCBI Taxonomy" id="33036"/>
    <lineage>
        <taxon>Bacteria</taxon>
        <taxon>Bacillati</taxon>
        <taxon>Bacillota</taxon>
        <taxon>Tissierellia</taxon>
        <taxon>Tissierellales</taxon>
        <taxon>Peptoniphilaceae</taxon>
        <taxon>Anaerococcus</taxon>
    </lineage>
</organism>
<keyword evidence="2" id="KW-1185">Reference proteome</keyword>
<evidence type="ECO:0000313" key="2">
    <source>
        <dbReference type="Proteomes" id="UP000070383"/>
    </source>
</evidence>
<gene>
    <name evidence="1" type="ORF">HMPREF3200_01434</name>
</gene>
<dbReference type="EMBL" id="LRPM01000049">
    <property type="protein sequence ID" value="KWZ77441.1"/>
    <property type="molecule type" value="Genomic_DNA"/>
</dbReference>
<name>A0A133KCY7_9FIRM</name>
<dbReference type="PATRIC" id="fig|33036.3.peg.1422"/>
<dbReference type="Proteomes" id="UP000070383">
    <property type="component" value="Unassembled WGS sequence"/>
</dbReference>
<comment type="caution">
    <text evidence="1">The sequence shown here is derived from an EMBL/GenBank/DDBJ whole genome shotgun (WGS) entry which is preliminary data.</text>
</comment>
<sequence>MKIRKEEIVENKNCDCKCATNTDEKLVKANVSLVACDFEDLSLLDDVFKKINELEKEHKINCTSITININ</sequence>
<reference evidence="2" key="1">
    <citation type="submission" date="2016-01" db="EMBL/GenBank/DDBJ databases">
        <authorList>
            <person name="Mitreva M."/>
            <person name="Pepin K.H."/>
            <person name="Mihindukulasuriya K.A."/>
            <person name="Fulton R."/>
            <person name="Fronick C."/>
            <person name="O'Laughlin M."/>
            <person name="Miner T."/>
            <person name="Herter B."/>
            <person name="Rosa B.A."/>
            <person name="Cordes M."/>
            <person name="Tomlinson C."/>
            <person name="Wollam A."/>
            <person name="Palsikar V.B."/>
            <person name="Mardis E.R."/>
            <person name="Wilson R.K."/>
        </authorList>
    </citation>
    <scope>NUCLEOTIDE SEQUENCE [LARGE SCALE GENOMIC DNA]</scope>
    <source>
        <strain evidence="2">MJR8151</strain>
    </source>
</reference>
<dbReference type="AlphaFoldDB" id="A0A133KCY7"/>
<protein>
    <submittedName>
        <fullName evidence="1">Uncharacterized protein</fullName>
    </submittedName>
</protein>
<evidence type="ECO:0000313" key="1">
    <source>
        <dbReference type="EMBL" id="KWZ77441.1"/>
    </source>
</evidence>
<accession>A0A133KCY7</accession>
<dbReference type="STRING" id="33036.HMPREF3200_01434"/>
<dbReference type="RefSeq" id="WP_060929653.1">
    <property type="nucleotide sequence ID" value="NZ_KQ955281.1"/>
</dbReference>